<feature type="transmembrane region" description="Helical" evidence="1">
    <location>
        <begin position="84"/>
        <end position="104"/>
    </location>
</feature>
<dbReference type="Proteomes" id="UP001046350">
    <property type="component" value="Chromosome"/>
</dbReference>
<evidence type="ECO:0000313" key="2">
    <source>
        <dbReference type="EMBL" id="QXH49179.1"/>
    </source>
</evidence>
<evidence type="ECO:0000256" key="1">
    <source>
        <dbReference type="SAM" id="Phobius"/>
    </source>
</evidence>
<proteinExistence type="predicted"/>
<keyword evidence="1" id="KW-0812">Transmembrane</keyword>
<feature type="transmembrane region" description="Helical" evidence="1">
    <location>
        <begin position="54"/>
        <end position="77"/>
    </location>
</feature>
<dbReference type="RefSeq" id="WP_217838803.1">
    <property type="nucleotide sequence ID" value="NZ_CP077076.1"/>
</dbReference>
<feature type="transmembrane region" description="Helical" evidence="1">
    <location>
        <begin position="110"/>
        <end position="130"/>
    </location>
</feature>
<feature type="transmembrane region" description="Helical" evidence="1">
    <location>
        <begin position="21"/>
        <end position="42"/>
    </location>
</feature>
<name>A0ABX8MY27_9PSED</name>
<keyword evidence="1" id="KW-1133">Transmembrane helix</keyword>
<evidence type="ECO:0000313" key="3">
    <source>
        <dbReference type="Proteomes" id="UP001046350"/>
    </source>
</evidence>
<dbReference type="EMBL" id="CP077076">
    <property type="protein sequence ID" value="QXH49179.1"/>
    <property type="molecule type" value="Genomic_DNA"/>
</dbReference>
<accession>A0ABX8MY27</accession>
<reference evidence="2" key="1">
    <citation type="journal article" date="2021" name="Microorganisms">
        <title>The Ever-Expanding Pseudomonas Genus: Description of 43 New Species and Partition of the Pseudomonas putida Group.</title>
        <authorList>
            <person name="Girard L."/>
            <person name="Lood C."/>
            <person name="Hofte M."/>
            <person name="Vandamme P."/>
            <person name="Rokni-Zadeh H."/>
            <person name="van Noort V."/>
            <person name="Lavigne R."/>
            <person name="De Mot R."/>
        </authorList>
    </citation>
    <scope>NUCLEOTIDE SEQUENCE</scope>
    <source>
        <strain evidence="2">COW40</strain>
    </source>
</reference>
<organism evidence="2 3">
    <name type="scientific">Pseudomonas fakonensis</name>
    <dbReference type="NCBI Taxonomy" id="2842355"/>
    <lineage>
        <taxon>Bacteria</taxon>
        <taxon>Pseudomonadati</taxon>
        <taxon>Pseudomonadota</taxon>
        <taxon>Gammaproteobacteria</taxon>
        <taxon>Pseudomonadales</taxon>
        <taxon>Pseudomonadaceae</taxon>
        <taxon>Pseudomonas</taxon>
    </lineage>
</organism>
<keyword evidence="3" id="KW-1185">Reference proteome</keyword>
<protein>
    <submittedName>
        <fullName evidence="2">Uncharacterized protein</fullName>
    </submittedName>
</protein>
<gene>
    <name evidence="2" type="ORF">KSS94_14580</name>
</gene>
<keyword evidence="1" id="KW-0472">Membrane</keyword>
<sequence>MSGIALGRLRELARLRWLGRACGHVLACVLLPLLWSLAVSVFSEHYHAPRRVGVSFGLALYYLFHLFVLVNLALIFVSSVKARCAVAIALTTLVFLYLAVGSYSHPLRGTLLAGLFASLMFLAVLIDVAYRACLRPTVPQPR</sequence>